<accession>A0ACB0KRX2</accession>
<dbReference type="EMBL" id="CASHSV030000311">
    <property type="protein sequence ID" value="CAJ2659112.1"/>
    <property type="molecule type" value="Genomic_DNA"/>
</dbReference>
<gene>
    <name evidence="1" type="ORF">MILVUS5_LOCUS25358</name>
</gene>
<dbReference type="Proteomes" id="UP001177021">
    <property type="component" value="Unassembled WGS sequence"/>
</dbReference>
<evidence type="ECO:0000313" key="2">
    <source>
        <dbReference type="Proteomes" id="UP001177021"/>
    </source>
</evidence>
<keyword evidence="2" id="KW-1185">Reference proteome</keyword>
<comment type="caution">
    <text evidence="1">The sequence shown here is derived from an EMBL/GenBank/DDBJ whole genome shotgun (WGS) entry which is preliminary data.</text>
</comment>
<sequence length="125" mass="13489">METTAKSLISIIFLTMLITGSYATCPLASLLVVTKETGAIVGGKKLFKVTIYNKCTCPQSQIVLNCRGFTSTYPIDRSILIKQGDNCLLFNGHALVGNDANQFAYAWDAPFNLYPVSAVTGSPCK</sequence>
<evidence type="ECO:0000313" key="1">
    <source>
        <dbReference type="EMBL" id="CAJ2659112.1"/>
    </source>
</evidence>
<name>A0ACB0KRX2_TRIPR</name>
<proteinExistence type="predicted"/>
<organism evidence="1 2">
    <name type="scientific">Trifolium pratense</name>
    <name type="common">Red clover</name>
    <dbReference type="NCBI Taxonomy" id="57577"/>
    <lineage>
        <taxon>Eukaryota</taxon>
        <taxon>Viridiplantae</taxon>
        <taxon>Streptophyta</taxon>
        <taxon>Embryophyta</taxon>
        <taxon>Tracheophyta</taxon>
        <taxon>Spermatophyta</taxon>
        <taxon>Magnoliopsida</taxon>
        <taxon>eudicotyledons</taxon>
        <taxon>Gunneridae</taxon>
        <taxon>Pentapetalae</taxon>
        <taxon>rosids</taxon>
        <taxon>fabids</taxon>
        <taxon>Fabales</taxon>
        <taxon>Fabaceae</taxon>
        <taxon>Papilionoideae</taxon>
        <taxon>50 kb inversion clade</taxon>
        <taxon>NPAAA clade</taxon>
        <taxon>Hologalegina</taxon>
        <taxon>IRL clade</taxon>
        <taxon>Trifolieae</taxon>
        <taxon>Trifolium</taxon>
    </lineage>
</organism>
<protein>
    <submittedName>
        <fullName evidence="1">Uncharacterized protein</fullName>
    </submittedName>
</protein>
<reference evidence="1" key="1">
    <citation type="submission" date="2023-10" db="EMBL/GenBank/DDBJ databases">
        <authorList>
            <person name="Rodriguez Cubillos JULIANA M."/>
            <person name="De Vega J."/>
        </authorList>
    </citation>
    <scope>NUCLEOTIDE SEQUENCE</scope>
</reference>